<dbReference type="Pfam" id="PF03550">
    <property type="entry name" value="LolB"/>
    <property type="match status" value="1"/>
</dbReference>
<evidence type="ECO:0000256" key="11">
    <source>
        <dbReference type="ARBA" id="ARBA00023237"/>
    </source>
</evidence>
<dbReference type="InterPro" id="IPR004565">
    <property type="entry name" value="OM_lipoprot_LolB"/>
</dbReference>
<sequence length="168" mass="17697">MKVQRRHLCLAAAGAALLPMLSACSTAARQLEAAPGVTYWSGRMSVQVLDSPPQSTSGSFELSGSPASGELVLLNPLGNIVARVQWSPGQASAQQGTQTRQASSLDELTQSLLGTSLPIAALFDWLQGKPTAAAGWQADLEAHSEGKILARRIDPRPEASLRIVLDAR</sequence>
<keyword evidence="6 13" id="KW-0732">Signal</keyword>
<keyword evidence="7" id="KW-0653">Protein transport</keyword>
<dbReference type="SUPFAM" id="SSF89392">
    <property type="entry name" value="Prokaryotic lipoproteins and lipoprotein localization factors"/>
    <property type="match status" value="1"/>
</dbReference>
<evidence type="ECO:0000256" key="8">
    <source>
        <dbReference type="ARBA" id="ARBA00023136"/>
    </source>
</evidence>
<dbReference type="Proteomes" id="UP001562178">
    <property type="component" value="Unassembled WGS sequence"/>
</dbReference>
<evidence type="ECO:0000313" key="14">
    <source>
        <dbReference type="EMBL" id="MEY2252407.1"/>
    </source>
</evidence>
<evidence type="ECO:0000256" key="1">
    <source>
        <dbReference type="ARBA" id="ARBA00004459"/>
    </source>
</evidence>
<evidence type="ECO:0000256" key="9">
    <source>
        <dbReference type="ARBA" id="ARBA00023139"/>
    </source>
</evidence>
<comment type="subunit">
    <text evidence="3">Monomer.</text>
</comment>
<comment type="similarity">
    <text evidence="2">Belongs to the LolB family.</text>
</comment>
<evidence type="ECO:0000256" key="3">
    <source>
        <dbReference type="ARBA" id="ARBA00011245"/>
    </source>
</evidence>
<comment type="subcellular location">
    <subcellularLocation>
        <location evidence="1">Cell outer membrane</location>
        <topology evidence="1">Lipid-anchor</topology>
    </subcellularLocation>
</comment>
<evidence type="ECO:0000256" key="2">
    <source>
        <dbReference type="ARBA" id="ARBA00009696"/>
    </source>
</evidence>
<evidence type="ECO:0000256" key="6">
    <source>
        <dbReference type="ARBA" id="ARBA00022729"/>
    </source>
</evidence>
<reference evidence="14 15" key="1">
    <citation type="journal article" date="2016" name="Int. J. Syst. Evol. Microbiol.">
        <title>Description of Comamonas sediminis sp. nov., isolated from lagoon sediments.</title>
        <authorList>
            <person name="Subhash Y."/>
            <person name="Bang J.J."/>
            <person name="You T.H."/>
            <person name="Lee S.S."/>
        </authorList>
    </citation>
    <scope>NUCLEOTIDE SEQUENCE [LARGE SCALE GENOMIC DNA]</scope>
    <source>
        <strain evidence="14 15">JCM 31169</strain>
    </source>
</reference>
<accession>A0ABV4B4F5</accession>
<feature type="chain" id="PRO_5045532877" description="Outer-membrane lipoprotein LolB" evidence="13">
    <location>
        <begin position="28"/>
        <end position="168"/>
    </location>
</feature>
<protein>
    <recommendedName>
        <fullName evidence="4">Outer-membrane lipoprotein LolB</fullName>
    </recommendedName>
</protein>
<evidence type="ECO:0000256" key="7">
    <source>
        <dbReference type="ARBA" id="ARBA00022927"/>
    </source>
</evidence>
<organism evidence="14 15">
    <name type="scientific">Comamonas sediminis</name>
    <dbReference type="NCBI Taxonomy" id="1783360"/>
    <lineage>
        <taxon>Bacteria</taxon>
        <taxon>Pseudomonadati</taxon>
        <taxon>Pseudomonadota</taxon>
        <taxon>Betaproteobacteria</taxon>
        <taxon>Burkholderiales</taxon>
        <taxon>Comamonadaceae</taxon>
        <taxon>Comamonas</taxon>
    </lineage>
</organism>
<dbReference type="InterPro" id="IPR029046">
    <property type="entry name" value="LolA/LolB/LppX"/>
</dbReference>
<gene>
    <name evidence="14" type="ORF">AB7A72_15420</name>
</gene>
<evidence type="ECO:0000256" key="10">
    <source>
        <dbReference type="ARBA" id="ARBA00023186"/>
    </source>
</evidence>
<evidence type="ECO:0000256" key="13">
    <source>
        <dbReference type="SAM" id="SignalP"/>
    </source>
</evidence>
<keyword evidence="11" id="KW-0998">Cell outer membrane</keyword>
<dbReference type="Gene3D" id="2.50.20.10">
    <property type="entry name" value="Lipoprotein localisation LolA/LolB/LppX"/>
    <property type="match status" value="1"/>
</dbReference>
<evidence type="ECO:0000313" key="15">
    <source>
        <dbReference type="Proteomes" id="UP001562178"/>
    </source>
</evidence>
<name>A0ABV4B4F5_9BURK</name>
<keyword evidence="5" id="KW-0813">Transport</keyword>
<evidence type="ECO:0000256" key="4">
    <source>
        <dbReference type="ARBA" id="ARBA00016202"/>
    </source>
</evidence>
<keyword evidence="10" id="KW-0143">Chaperone</keyword>
<evidence type="ECO:0000256" key="5">
    <source>
        <dbReference type="ARBA" id="ARBA00022448"/>
    </source>
</evidence>
<evidence type="ECO:0000256" key="12">
    <source>
        <dbReference type="ARBA" id="ARBA00023288"/>
    </source>
</evidence>
<comment type="caution">
    <text evidence="14">The sequence shown here is derived from an EMBL/GenBank/DDBJ whole genome shotgun (WGS) entry which is preliminary data.</text>
</comment>
<keyword evidence="9" id="KW-0564">Palmitate</keyword>
<dbReference type="PROSITE" id="PS51257">
    <property type="entry name" value="PROKAR_LIPOPROTEIN"/>
    <property type="match status" value="1"/>
</dbReference>
<proteinExistence type="inferred from homology"/>
<keyword evidence="8" id="KW-0472">Membrane</keyword>
<feature type="signal peptide" evidence="13">
    <location>
        <begin position="1"/>
        <end position="27"/>
    </location>
</feature>
<dbReference type="RefSeq" id="WP_239810846.1">
    <property type="nucleotide sequence ID" value="NZ_JBGBDC010000006.1"/>
</dbReference>
<keyword evidence="12 14" id="KW-0449">Lipoprotein</keyword>
<keyword evidence="15" id="KW-1185">Reference proteome</keyword>
<dbReference type="EMBL" id="JBGBDC010000006">
    <property type="protein sequence ID" value="MEY2252407.1"/>
    <property type="molecule type" value="Genomic_DNA"/>
</dbReference>